<organism evidence="1 2">
    <name type="scientific">Bacillus cereus HuA3-9</name>
    <dbReference type="NCBI Taxonomy" id="1053205"/>
    <lineage>
        <taxon>Bacteria</taxon>
        <taxon>Bacillati</taxon>
        <taxon>Bacillota</taxon>
        <taxon>Bacilli</taxon>
        <taxon>Bacillales</taxon>
        <taxon>Bacillaceae</taxon>
        <taxon>Bacillus</taxon>
        <taxon>Bacillus cereus group</taxon>
    </lineage>
</organism>
<dbReference type="HOGENOM" id="CLU_1861120_0_0_9"/>
<dbReference type="RefSeq" id="WP_016094853.1">
    <property type="nucleotide sequence ID" value="NZ_KB976126.1"/>
</dbReference>
<dbReference type="AlphaFoldDB" id="R8CIE3"/>
<evidence type="ECO:0000313" key="2">
    <source>
        <dbReference type="Proteomes" id="UP000014003"/>
    </source>
</evidence>
<dbReference type="EMBL" id="AHDZ01000070">
    <property type="protein sequence ID" value="EOO11357.1"/>
    <property type="molecule type" value="Genomic_DNA"/>
</dbReference>
<gene>
    <name evidence="1" type="ORF">IGA_05620</name>
</gene>
<comment type="caution">
    <text evidence="1">The sequence shown here is derived from an EMBL/GenBank/DDBJ whole genome shotgun (WGS) entry which is preliminary data.</text>
</comment>
<reference evidence="1 2" key="1">
    <citation type="submission" date="2012-12" db="EMBL/GenBank/DDBJ databases">
        <title>The Genome Sequence of Bacillus cereus HuA3-9.</title>
        <authorList>
            <consortium name="The Broad Institute Genome Sequencing Platform"/>
            <consortium name="The Broad Institute Genome Sequencing Center for Infectious Disease"/>
            <person name="Feldgarden M."/>
            <person name="Van der Auwera G.A."/>
            <person name="Mahillon J."/>
            <person name="Duprez V."/>
            <person name="Timmery S."/>
            <person name="Mattelet C."/>
            <person name="Dierick K."/>
            <person name="Sun M."/>
            <person name="Yu Z."/>
            <person name="Zhu L."/>
            <person name="Hu X."/>
            <person name="Shank E.B."/>
            <person name="Swiecicka I."/>
            <person name="Hansen B.M."/>
            <person name="Andrup L."/>
            <person name="Walker B."/>
            <person name="Young S.K."/>
            <person name="Zeng Q."/>
            <person name="Gargeya S."/>
            <person name="Fitzgerald M."/>
            <person name="Haas B."/>
            <person name="Abouelleil A."/>
            <person name="Alvarado L."/>
            <person name="Arachchi H.M."/>
            <person name="Berlin A.M."/>
            <person name="Chapman S.B."/>
            <person name="Dewar J."/>
            <person name="Goldberg J."/>
            <person name="Griggs A."/>
            <person name="Gujja S."/>
            <person name="Hansen M."/>
            <person name="Howarth C."/>
            <person name="Imamovic A."/>
            <person name="Larimer J."/>
            <person name="McCowan C."/>
            <person name="Murphy C."/>
            <person name="Neiman D."/>
            <person name="Pearson M."/>
            <person name="Priest M."/>
            <person name="Roberts A."/>
            <person name="Saif S."/>
            <person name="Shea T."/>
            <person name="Sisk P."/>
            <person name="Sykes S."/>
            <person name="Wortman J."/>
            <person name="Nusbaum C."/>
            <person name="Birren B."/>
        </authorList>
    </citation>
    <scope>NUCLEOTIDE SEQUENCE [LARGE SCALE GENOMIC DNA]</scope>
    <source>
        <strain evidence="1 2">HuA3-9</strain>
    </source>
</reference>
<accession>R8CIE3</accession>
<proteinExistence type="predicted"/>
<name>R8CIE3_BACCE</name>
<protein>
    <submittedName>
        <fullName evidence="1">Uncharacterized protein</fullName>
    </submittedName>
</protein>
<dbReference type="Proteomes" id="UP000014003">
    <property type="component" value="Unassembled WGS sequence"/>
</dbReference>
<evidence type="ECO:0000313" key="1">
    <source>
        <dbReference type="EMBL" id="EOO11357.1"/>
    </source>
</evidence>
<sequence>MYSLGEDWNELHEVCRRRLNDNPNSTLLKDVMEVLNEFSRKHSIDYKITTNTIYAPNLRIDSSTDYEKQLHKEFCKDDNFVLKNYIVIYYNRFVNEIQTYKVMAINRFRAGREFYRAHNRKMYHDCIEQIVGGKPSL</sequence>